<sequence length="570" mass="68338">MELTLDSIKKEVLNMVDESYETNRELMDLILKLYFYENNEMASEEKLLLERDYKNIIQEQGEKFAKEADLDNFRITKIVSAVSYSEKKDIFSELPFEKDLRIFKNVKKIYFLYTKETIESFNKISEDMKGKNIKSFGIQIVGNTIEESYKEIKKLIYAGKISKLDTIFDTTLGMKTLSTAMYRISSERQIRAINWNEKQISRYVVNNGEIKKANGNIHLYPTMTLNFMKEPIKEHLSIYTMINEAIEKMDYHNVAKFYKITGRDDMAFFYSEISKIFDLDKMLDEDSYSFYDKLEEILKKIFNYERSYEKETQNKLKKVICFLLFLILYEDYEDFEKREIEWFKFNDKVFGIKEKDFKKFEEEYFEFDKDKYYYYLMAKVYFLSGKRNKIYLNEVVKKINDEIKADGMEEEFNNLDEITNYIYEDEDVIDFDFEKELKEETLKLTFGETFIKIPCLEAKNNFLEINVNLKANNIKYIPIYKLLEVANTERKLGSNEVRNILENRDRKLRKEAKNPSPISRIFNEVKSVIKEINKLIKEEMKKNNLLEEDFILVNSQKANYSIFISGKFQW</sequence>
<dbReference type="AlphaFoldDB" id="A0A510JN26"/>
<proteinExistence type="predicted"/>
<keyword evidence="2" id="KW-1185">Reference proteome</keyword>
<gene>
    <name evidence="1" type="ORF">JCM16776_0962</name>
</gene>
<evidence type="ECO:0000313" key="2">
    <source>
        <dbReference type="Proteomes" id="UP000322617"/>
    </source>
</evidence>
<name>A0A510JN26_9FUSO</name>
<dbReference type="RefSeq" id="WP_018450066.1">
    <property type="nucleotide sequence ID" value="NZ_AP019827.1"/>
</dbReference>
<reference evidence="1 2" key="1">
    <citation type="submission" date="2019-07" db="EMBL/GenBank/DDBJ databases">
        <title>Complete Genome Sequence of Leptotrichia shahii Strain JCM 16776.</title>
        <authorList>
            <person name="Watanabe S."/>
            <person name="Cui L."/>
        </authorList>
    </citation>
    <scope>NUCLEOTIDE SEQUENCE [LARGE SCALE GENOMIC DNA]</scope>
    <source>
        <strain evidence="1 2">JCM16776</strain>
    </source>
</reference>
<dbReference type="KEGG" id="lsz:JCM16776_0962"/>
<evidence type="ECO:0000313" key="1">
    <source>
        <dbReference type="EMBL" id="BBM40742.1"/>
    </source>
</evidence>
<accession>A0A510JN26</accession>
<dbReference type="OrthoDB" id="82486at2"/>
<dbReference type="EMBL" id="AP019827">
    <property type="protein sequence ID" value="BBM40742.1"/>
    <property type="molecule type" value="Genomic_DNA"/>
</dbReference>
<organism evidence="1 2">
    <name type="scientific">Leptotrichia shahii</name>
    <dbReference type="NCBI Taxonomy" id="157691"/>
    <lineage>
        <taxon>Bacteria</taxon>
        <taxon>Fusobacteriati</taxon>
        <taxon>Fusobacteriota</taxon>
        <taxon>Fusobacteriia</taxon>
        <taxon>Fusobacteriales</taxon>
        <taxon>Leptotrichiaceae</taxon>
        <taxon>Leptotrichia</taxon>
    </lineage>
</organism>
<dbReference type="STRING" id="1122172.GCA_000373045_00444"/>
<dbReference type="Proteomes" id="UP000322617">
    <property type="component" value="Chromosome"/>
</dbReference>
<protein>
    <submittedName>
        <fullName evidence="1">Uncharacterized protein</fullName>
    </submittedName>
</protein>